<dbReference type="EMBL" id="SOHM01000018">
    <property type="protein sequence ID" value="TFD91052.1"/>
    <property type="molecule type" value="Genomic_DNA"/>
</dbReference>
<evidence type="ECO:0000256" key="2">
    <source>
        <dbReference type="ARBA" id="ARBA00009399"/>
    </source>
</evidence>
<keyword evidence="4 6" id="KW-1133">Transmembrane helix</keyword>
<accession>A0A4R9BUS7</accession>
<feature type="transmembrane region" description="Helical" evidence="6">
    <location>
        <begin position="124"/>
        <end position="141"/>
    </location>
</feature>
<dbReference type="Proteomes" id="UP000298468">
    <property type="component" value="Unassembled WGS sequence"/>
</dbReference>
<evidence type="ECO:0000256" key="4">
    <source>
        <dbReference type="ARBA" id="ARBA00022989"/>
    </source>
</evidence>
<evidence type="ECO:0000256" key="5">
    <source>
        <dbReference type="ARBA" id="ARBA00023136"/>
    </source>
</evidence>
<dbReference type="PANTHER" id="PTHR38459:SF1">
    <property type="entry name" value="PROPHAGE BACTOPRENOL-LINKED GLUCOSE TRANSLOCASE HOMOLOG"/>
    <property type="match status" value="1"/>
</dbReference>
<gene>
    <name evidence="8" type="ORF">E3T61_09265</name>
</gene>
<evidence type="ECO:0000313" key="9">
    <source>
        <dbReference type="Proteomes" id="UP000298468"/>
    </source>
</evidence>
<comment type="caution">
    <text evidence="8">The sequence shown here is derived from an EMBL/GenBank/DDBJ whole genome shotgun (WGS) entry which is preliminary data.</text>
</comment>
<feature type="domain" description="GtrA/DPMS transmembrane" evidence="7">
    <location>
        <begin position="20"/>
        <end position="147"/>
    </location>
</feature>
<keyword evidence="9" id="KW-1185">Reference proteome</keyword>
<name>A0A4R9BUS7_9MICO</name>
<proteinExistence type="inferred from homology"/>
<dbReference type="PANTHER" id="PTHR38459">
    <property type="entry name" value="PROPHAGE BACTOPRENOL-LINKED GLUCOSE TRANSLOCASE HOMOLOG"/>
    <property type="match status" value="1"/>
</dbReference>
<dbReference type="RefSeq" id="WP_134640571.1">
    <property type="nucleotide sequence ID" value="NZ_SOHM01000018.1"/>
</dbReference>
<evidence type="ECO:0000313" key="8">
    <source>
        <dbReference type="EMBL" id="TFD91052.1"/>
    </source>
</evidence>
<evidence type="ECO:0000256" key="1">
    <source>
        <dbReference type="ARBA" id="ARBA00004141"/>
    </source>
</evidence>
<sequence length="188" mass="20405">MSRPTFSRHRVFAFAAQLAKFGMVGLVGFAVDITVFNLLRATIFSPEALASGPIWAKVVSTILAILANWVGNRYWTFSKDRRSQTLREGLEFFAVSLVGMGIGLACLWVSHYVLGYTSVLADNISSNVIGLLLGAIFRFTLYRYWVFSPSRQAAAPASAGAGATGTVPTSTAALRLQARADSEFVTER</sequence>
<comment type="subcellular location">
    <subcellularLocation>
        <location evidence="1">Membrane</location>
        <topology evidence="1">Multi-pass membrane protein</topology>
    </subcellularLocation>
</comment>
<evidence type="ECO:0000256" key="3">
    <source>
        <dbReference type="ARBA" id="ARBA00022692"/>
    </source>
</evidence>
<dbReference type="Pfam" id="PF04138">
    <property type="entry name" value="GtrA_DPMS_TM"/>
    <property type="match status" value="1"/>
</dbReference>
<evidence type="ECO:0000259" key="7">
    <source>
        <dbReference type="Pfam" id="PF04138"/>
    </source>
</evidence>
<dbReference type="InterPro" id="IPR007267">
    <property type="entry name" value="GtrA_DPMS_TM"/>
</dbReference>
<feature type="transmembrane region" description="Helical" evidence="6">
    <location>
        <begin position="92"/>
        <end position="112"/>
    </location>
</feature>
<reference evidence="8 9" key="1">
    <citation type="submission" date="2019-03" db="EMBL/GenBank/DDBJ databases">
        <title>Genomics of glacier-inhabiting Cryobacterium strains.</title>
        <authorList>
            <person name="Liu Q."/>
            <person name="Xin Y.-H."/>
        </authorList>
    </citation>
    <scope>NUCLEOTIDE SEQUENCE [LARGE SCALE GENOMIC DNA]</scope>
    <source>
        <strain evidence="8 9">Sr59</strain>
    </source>
</reference>
<dbReference type="GO" id="GO:0005886">
    <property type="term" value="C:plasma membrane"/>
    <property type="evidence" value="ECO:0007669"/>
    <property type="project" value="TreeGrafter"/>
</dbReference>
<feature type="transmembrane region" description="Helical" evidence="6">
    <location>
        <begin position="54"/>
        <end position="71"/>
    </location>
</feature>
<keyword evidence="5 6" id="KW-0472">Membrane</keyword>
<keyword evidence="3 6" id="KW-0812">Transmembrane</keyword>
<comment type="similarity">
    <text evidence="2">Belongs to the GtrA family.</text>
</comment>
<dbReference type="OrthoDB" id="9807815at2"/>
<dbReference type="AlphaFoldDB" id="A0A4R9BUS7"/>
<organism evidence="8 9">
    <name type="scientific">Cryobacterium lactosi</name>
    <dbReference type="NCBI Taxonomy" id="1259202"/>
    <lineage>
        <taxon>Bacteria</taxon>
        <taxon>Bacillati</taxon>
        <taxon>Actinomycetota</taxon>
        <taxon>Actinomycetes</taxon>
        <taxon>Micrococcales</taxon>
        <taxon>Microbacteriaceae</taxon>
        <taxon>Cryobacterium</taxon>
    </lineage>
</organism>
<dbReference type="InterPro" id="IPR051401">
    <property type="entry name" value="GtrA_CellWall_Glycosyl"/>
</dbReference>
<protein>
    <submittedName>
        <fullName evidence="8">GtrA family protein</fullName>
    </submittedName>
</protein>
<dbReference type="GO" id="GO:0000271">
    <property type="term" value="P:polysaccharide biosynthetic process"/>
    <property type="evidence" value="ECO:0007669"/>
    <property type="project" value="InterPro"/>
</dbReference>
<feature type="transmembrane region" description="Helical" evidence="6">
    <location>
        <begin position="12"/>
        <end position="34"/>
    </location>
</feature>
<evidence type="ECO:0000256" key="6">
    <source>
        <dbReference type="SAM" id="Phobius"/>
    </source>
</evidence>